<sequence>MSNLSIFTFETQQVRFVGTEEKPEWQYRRSRRIHHGHVSAGTIESSAERRDHRGAYALPCR</sequence>
<accession>A0A563W3E4</accession>
<name>A0A563W3E4_9CYAN</name>
<evidence type="ECO:0000256" key="1">
    <source>
        <dbReference type="SAM" id="MobiDB-lite"/>
    </source>
</evidence>
<reference evidence="2 3" key="1">
    <citation type="submission" date="2019-01" db="EMBL/GenBank/DDBJ databases">
        <authorList>
            <person name="Brito A."/>
        </authorList>
    </citation>
    <scope>NUCLEOTIDE SEQUENCE [LARGE SCALE GENOMIC DNA]</scope>
    <source>
        <strain evidence="2">1</strain>
    </source>
</reference>
<dbReference type="AlphaFoldDB" id="A0A563W3E4"/>
<proteinExistence type="predicted"/>
<feature type="region of interest" description="Disordered" evidence="1">
    <location>
        <begin position="36"/>
        <end position="61"/>
    </location>
</feature>
<dbReference type="EMBL" id="CAACVJ010000672">
    <property type="protein sequence ID" value="VEP18221.1"/>
    <property type="molecule type" value="Genomic_DNA"/>
</dbReference>
<dbReference type="Proteomes" id="UP000320055">
    <property type="component" value="Unassembled WGS sequence"/>
</dbReference>
<protein>
    <submittedName>
        <fullName evidence="2">Uncharacterized protein</fullName>
    </submittedName>
</protein>
<evidence type="ECO:0000313" key="2">
    <source>
        <dbReference type="EMBL" id="VEP18221.1"/>
    </source>
</evidence>
<keyword evidence="3" id="KW-1185">Reference proteome</keyword>
<evidence type="ECO:0000313" key="3">
    <source>
        <dbReference type="Proteomes" id="UP000320055"/>
    </source>
</evidence>
<gene>
    <name evidence="2" type="ORF">H1P_7030003</name>
</gene>
<organism evidence="2 3">
    <name type="scientific">Hyella patelloides LEGE 07179</name>
    <dbReference type="NCBI Taxonomy" id="945734"/>
    <lineage>
        <taxon>Bacteria</taxon>
        <taxon>Bacillati</taxon>
        <taxon>Cyanobacteriota</taxon>
        <taxon>Cyanophyceae</taxon>
        <taxon>Pleurocapsales</taxon>
        <taxon>Hyellaceae</taxon>
        <taxon>Hyella</taxon>
    </lineage>
</organism>